<protein>
    <submittedName>
        <fullName evidence="3">Phosphoserine phosphatase RsbU</fullName>
        <ecNumber evidence="3">3.1.3.3</ecNumber>
    </submittedName>
</protein>
<dbReference type="PROSITE" id="PS50112">
    <property type="entry name" value="PAS"/>
    <property type="match status" value="1"/>
</dbReference>
<dbReference type="PATRIC" id="fig|36849.3.peg.4454"/>
<comment type="caution">
    <text evidence="3">The sequence shown here is derived from an EMBL/GenBank/DDBJ whole genome shotgun (WGS) entry which is preliminary data.</text>
</comment>
<dbReference type="SUPFAM" id="SSF55785">
    <property type="entry name" value="PYP-like sensor domain (PAS domain)"/>
    <property type="match status" value="1"/>
</dbReference>
<dbReference type="Proteomes" id="UP000050326">
    <property type="component" value="Unassembled WGS sequence"/>
</dbReference>
<name>A0A0P8W4L3_9CLOT</name>
<gene>
    <name evidence="3" type="primary">rsbU</name>
    <name evidence="3" type="ORF">OXPF_42160</name>
</gene>
<dbReference type="OrthoDB" id="9763484at2"/>
<dbReference type="PANTHER" id="PTHR43156:SF2">
    <property type="entry name" value="STAGE II SPORULATION PROTEIN E"/>
    <property type="match status" value="1"/>
</dbReference>
<dbReference type="CDD" id="cd00130">
    <property type="entry name" value="PAS"/>
    <property type="match status" value="1"/>
</dbReference>
<dbReference type="STRING" id="36849.OXPF_42160"/>
<evidence type="ECO:0000259" key="2">
    <source>
        <dbReference type="PROSITE" id="PS50112"/>
    </source>
</evidence>
<dbReference type="Pfam" id="PF07228">
    <property type="entry name" value="SpoIIE"/>
    <property type="match status" value="1"/>
</dbReference>
<dbReference type="Gene3D" id="3.30.450.20">
    <property type="entry name" value="PAS domain"/>
    <property type="match status" value="1"/>
</dbReference>
<evidence type="ECO:0000256" key="1">
    <source>
        <dbReference type="ARBA" id="ARBA00022801"/>
    </source>
</evidence>
<proteinExistence type="predicted"/>
<dbReference type="NCBIfam" id="TIGR00229">
    <property type="entry name" value="sensory_box"/>
    <property type="match status" value="1"/>
</dbReference>
<evidence type="ECO:0000313" key="4">
    <source>
        <dbReference type="Proteomes" id="UP000050326"/>
    </source>
</evidence>
<feature type="domain" description="PAS" evidence="2">
    <location>
        <begin position="1"/>
        <end position="49"/>
    </location>
</feature>
<dbReference type="InterPro" id="IPR036457">
    <property type="entry name" value="PPM-type-like_dom_sf"/>
</dbReference>
<keyword evidence="4" id="KW-1185">Reference proteome</keyword>
<sequence>MMKIYETIADMIDDHILVCDSNGQIVFSNKPVQSYLGYDALELEQKKFLDYIADIHINKAQSAISSVSDIPSSWDEFLLKGKHGVFKLHFKFVKKDNLIYIYGNEKYIEFERIKKKLDVEITNAIKIHKRSLPMSLPDNENISFASLYIPAEDLGGDIFDAFKVDNGLLNDFFEQYVCFIADVSGHGLDSAMLAIFIKDTIGSFFRLKHTPGQLLSPKEIMDFFIEHYLKEGYPEEYLVCLLMAVIDLKTNELTYCNAGLHISPLLIKDKENITELGNANLPISTAIGAQLLKYEDSTAHFSPGMTLLIMSDGLPEQMSHNEFYEGRLKKLVAEIHQLNPAQMVNKIHEDFIDFLSYEKTRDDITLVAVKLL</sequence>
<dbReference type="Gene3D" id="3.60.40.10">
    <property type="entry name" value="PPM-type phosphatase domain"/>
    <property type="match status" value="1"/>
</dbReference>
<organism evidence="3 4">
    <name type="scientific">Oxobacter pfennigii</name>
    <dbReference type="NCBI Taxonomy" id="36849"/>
    <lineage>
        <taxon>Bacteria</taxon>
        <taxon>Bacillati</taxon>
        <taxon>Bacillota</taxon>
        <taxon>Clostridia</taxon>
        <taxon>Eubacteriales</taxon>
        <taxon>Clostridiaceae</taxon>
        <taxon>Oxobacter</taxon>
    </lineage>
</organism>
<dbReference type="GO" id="GO:0016791">
    <property type="term" value="F:phosphatase activity"/>
    <property type="evidence" value="ECO:0007669"/>
    <property type="project" value="TreeGrafter"/>
</dbReference>
<evidence type="ECO:0000313" key="3">
    <source>
        <dbReference type="EMBL" id="KPU42431.1"/>
    </source>
</evidence>
<dbReference type="PANTHER" id="PTHR43156">
    <property type="entry name" value="STAGE II SPORULATION PROTEIN E-RELATED"/>
    <property type="match status" value="1"/>
</dbReference>
<dbReference type="InterPro" id="IPR035965">
    <property type="entry name" value="PAS-like_dom_sf"/>
</dbReference>
<reference evidence="3 4" key="1">
    <citation type="submission" date="2015-09" db="EMBL/GenBank/DDBJ databases">
        <title>Genome sequence of Oxobacter pfennigii DSM 3222.</title>
        <authorList>
            <person name="Poehlein A."/>
            <person name="Bengelsdorf F.R."/>
            <person name="Schiel-Bengelsdorf B."/>
            <person name="Duerre P."/>
            <person name="Daniel R."/>
        </authorList>
    </citation>
    <scope>NUCLEOTIDE SEQUENCE [LARGE SCALE GENOMIC DNA]</scope>
    <source>
        <strain evidence="3 4">DSM 3222</strain>
    </source>
</reference>
<dbReference type="EC" id="3.1.3.3" evidence="3"/>
<dbReference type="SMART" id="SM00331">
    <property type="entry name" value="PP2C_SIG"/>
    <property type="match status" value="1"/>
</dbReference>
<dbReference type="InterPro" id="IPR001932">
    <property type="entry name" value="PPM-type_phosphatase-like_dom"/>
</dbReference>
<dbReference type="AlphaFoldDB" id="A0A0P8W4L3"/>
<dbReference type="SMART" id="SM00091">
    <property type="entry name" value="PAS"/>
    <property type="match status" value="1"/>
</dbReference>
<dbReference type="EMBL" id="LKET01000068">
    <property type="protein sequence ID" value="KPU42431.1"/>
    <property type="molecule type" value="Genomic_DNA"/>
</dbReference>
<dbReference type="SUPFAM" id="SSF81606">
    <property type="entry name" value="PP2C-like"/>
    <property type="match status" value="1"/>
</dbReference>
<dbReference type="InterPro" id="IPR052016">
    <property type="entry name" value="Bact_Sigma-Reg"/>
</dbReference>
<keyword evidence="1 3" id="KW-0378">Hydrolase</keyword>
<accession>A0A0P8W4L3</accession>
<dbReference type="InterPro" id="IPR000014">
    <property type="entry name" value="PAS"/>
</dbReference>
<dbReference type="RefSeq" id="WP_054877139.1">
    <property type="nucleotide sequence ID" value="NZ_LKET01000068.1"/>
</dbReference>